<reference evidence="3 4" key="1">
    <citation type="journal article" date="2007" name="Nature">
        <title>Evolution of genes and genomes on the Drosophila phylogeny.</title>
        <authorList>
            <consortium name="Drosophila 12 Genomes Consortium"/>
            <person name="Clark A.G."/>
            <person name="Eisen M.B."/>
            <person name="Smith D.R."/>
            <person name="Bergman C.M."/>
            <person name="Oliver B."/>
            <person name="Markow T.A."/>
            <person name="Kaufman T.C."/>
            <person name="Kellis M."/>
            <person name="Gelbart W."/>
            <person name="Iyer V.N."/>
            <person name="Pollard D.A."/>
            <person name="Sackton T.B."/>
            <person name="Larracuente A.M."/>
            <person name="Singh N.D."/>
            <person name="Abad J.P."/>
            <person name="Abt D.N."/>
            <person name="Adryan B."/>
            <person name="Aguade M."/>
            <person name="Akashi H."/>
            <person name="Anderson W.W."/>
            <person name="Aquadro C.F."/>
            <person name="Ardell D.H."/>
            <person name="Arguello R."/>
            <person name="Artieri C.G."/>
            <person name="Barbash D.A."/>
            <person name="Barker D."/>
            <person name="Barsanti P."/>
            <person name="Batterham P."/>
            <person name="Batzoglou S."/>
            <person name="Begun D."/>
            <person name="Bhutkar A."/>
            <person name="Blanco E."/>
            <person name="Bosak S.A."/>
            <person name="Bradley R.K."/>
            <person name="Brand A.D."/>
            <person name="Brent M.R."/>
            <person name="Brooks A.N."/>
            <person name="Brown R.H."/>
            <person name="Butlin R.K."/>
            <person name="Caggese C."/>
            <person name="Calvi B.R."/>
            <person name="Bernardo de Carvalho A."/>
            <person name="Caspi A."/>
            <person name="Castrezana S."/>
            <person name="Celniker S.E."/>
            <person name="Chang J.L."/>
            <person name="Chapple C."/>
            <person name="Chatterji S."/>
            <person name="Chinwalla A."/>
            <person name="Civetta A."/>
            <person name="Clifton S.W."/>
            <person name="Comeron J.M."/>
            <person name="Costello J.C."/>
            <person name="Coyne J.A."/>
            <person name="Daub J."/>
            <person name="David R.G."/>
            <person name="Delcher A.L."/>
            <person name="Delehaunty K."/>
            <person name="Do C.B."/>
            <person name="Ebling H."/>
            <person name="Edwards K."/>
            <person name="Eickbush T."/>
            <person name="Evans J.D."/>
            <person name="Filipski A."/>
            <person name="Findeiss S."/>
            <person name="Freyhult E."/>
            <person name="Fulton L."/>
            <person name="Fulton R."/>
            <person name="Garcia A.C."/>
            <person name="Gardiner A."/>
            <person name="Garfield D.A."/>
            <person name="Garvin B.E."/>
            <person name="Gibson G."/>
            <person name="Gilbert D."/>
            <person name="Gnerre S."/>
            <person name="Godfrey J."/>
            <person name="Good R."/>
            <person name="Gotea V."/>
            <person name="Gravely B."/>
            <person name="Greenberg A.J."/>
            <person name="Griffiths-Jones S."/>
            <person name="Gross S."/>
            <person name="Guigo R."/>
            <person name="Gustafson E.A."/>
            <person name="Haerty W."/>
            <person name="Hahn M.W."/>
            <person name="Halligan D.L."/>
            <person name="Halpern A.L."/>
            <person name="Halter G.M."/>
            <person name="Han M.V."/>
            <person name="Heger A."/>
            <person name="Hillier L."/>
            <person name="Hinrichs A.S."/>
            <person name="Holmes I."/>
            <person name="Hoskins R.A."/>
            <person name="Hubisz M.J."/>
            <person name="Hultmark D."/>
            <person name="Huntley M.A."/>
            <person name="Jaffe D.B."/>
            <person name="Jagadeeshan S."/>
            <person name="Jeck W.R."/>
            <person name="Johnson J."/>
            <person name="Jones C.D."/>
            <person name="Jordan W.C."/>
            <person name="Karpen G.H."/>
            <person name="Kataoka E."/>
            <person name="Keightley P.D."/>
            <person name="Kheradpour P."/>
            <person name="Kirkness E.F."/>
            <person name="Koerich L.B."/>
            <person name="Kristiansen K."/>
            <person name="Kudrna D."/>
            <person name="Kulathinal R.J."/>
            <person name="Kumar S."/>
            <person name="Kwok R."/>
            <person name="Lander E."/>
            <person name="Langley C.H."/>
            <person name="Lapoint R."/>
            <person name="Lazzaro B.P."/>
            <person name="Lee S.J."/>
            <person name="Levesque L."/>
            <person name="Li R."/>
            <person name="Lin C.F."/>
            <person name="Lin M.F."/>
            <person name="Lindblad-Toh K."/>
            <person name="Llopart A."/>
            <person name="Long M."/>
            <person name="Low L."/>
            <person name="Lozovsky E."/>
            <person name="Lu J."/>
            <person name="Luo M."/>
            <person name="Machado C.A."/>
            <person name="Makalowski W."/>
            <person name="Marzo M."/>
            <person name="Matsuda M."/>
            <person name="Matzkin L."/>
            <person name="McAllister B."/>
            <person name="McBride C.S."/>
            <person name="McKernan B."/>
            <person name="McKernan K."/>
            <person name="Mendez-Lago M."/>
            <person name="Minx P."/>
            <person name="Mollenhauer M.U."/>
            <person name="Montooth K."/>
            <person name="Mount S.M."/>
            <person name="Mu X."/>
            <person name="Myers E."/>
            <person name="Negre B."/>
            <person name="Newfeld S."/>
            <person name="Nielsen R."/>
            <person name="Noor M.A."/>
            <person name="O'Grady P."/>
            <person name="Pachter L."/>
            <person name="Papaceit M."/>
            <person name="Parisi M.J."/>
            <person name="Parisi M."/>
            <person name="Parts L."/>
            <person name="Pedersen J.S."/>
            <person name="Pesole G."/>
            <person name="Phillippy A.M."/>
            <person name="Ponting C.P."/>
            <person name="Pop M."/>
            <person name="Porcelli D."/>
            <person name="Powell J.R."/>
            <person name="Prohaska S."/>
            <person name="Pruitt K."/>
            <person name="Puig M."/>
            <person name="Quesneville H."/>
            <person name="Ram K.R."/>
            <person name="Rand D."/>
            <person name="Rasmussen M.D."/>
            <person name="Reed L.K."/>
            <person name="Reenan R."/>
            <person name="Reily A."/>
            <person name="Remington K.A."/>
            <person name="Rieger T.T."/>
            <person name="Ritchie M.G."/>
            <person name="Robin C."/>
            <person name="Rogers Y.H."/>
            <person name="Rohde C."/>
            <person name="Rozas J."/>
            <person name="Rubenfield M.J."/>
            <person name="Ruiz A."/>
            <person name="Russo S."/>
            <person name="Salzberg S.L."/>
            <person name="Sanchez-Gracia A."/>
            <person name="Saranga D.J."/>
            <person name="Sato H."/>
            <person name="Schaeffer S.W."/>
            <person name="Schatz M.C."/>
            <person name="Schlenke T."/>
            <person name="Schwartz R."/>
            <person name="Segarra C."/>
            <person name="Singh R.S."/>
            <person name="Sirot L."/>
            <person name="Sirota M."/>
            <person name="Sisneros N.B."/>
            <person name="Smith C.D."/>
            <person name="Smith T.F."/>
            <person name="Spieth J."/>
            <person name="Stage D.E."/>
            <person name="Stark A."/>
            <person name="Stephan W."/>
            <person name="Strausberg R.L."/>
            <person name="Strempel S."/>
            <person name="Sturgill D."/>
            <person name="Sutton G."/>
            <person name="Sutton G.G."/>
            <person name="Tao W."/>
            <person name="Teichmann S."/>
            <person name="Tobari Y.N."/>
            <person name="Tomimura Y."/>
            <person name="Tsolas J.M."/>
            <person name="Valente V.L."/>
            <person name="Venter E."/>
            <person name="Venter J.C."/>
            <person name="Vicario S."/>
            <person name="Vieira F.G."/>
            <person name="Vilella A.J."/>
            <person name="Villasante A."/>
            <person name="Walenz B."/>
            <person name="Wang J."/>
            <person name="Wasserman M."/>
            <person name="Watts T."/>
            <person name="Wilson D."/>
            <person name="Wilson R.K."/>
            <person name="Wing R.A."/>
            <person name="Wolfner M.F."/>
            <person name="Wong A."/>
            <person name="Wong G.K."/>
            <person name="Wu C.I."/>
            <person name="Wu G."/>
            <person name="Yamamoto D."/>
            <person name="Yang H.P."/>
            <person name="Yang S.P."/>
            <person name="Yorke J.A."/>
            <person name="Yoshida K."/>
            <person name="Zdobnov E."/>
            <person name="Zhang P."/>
            <person name="Zhang Y."/>
            <person name="Zimin A.V."/>
            <person name="Baldwin J."/>
            <person name="Abdouelleil A."/>
            <person name="Abdulkadir J."/>
            <person name="Abebe A."/>
            <person name="Abera B."/>
            <person name="Abreu J."/>
            <person name="Acer S.C."/>
            <person name="Aftuck L."/>
            <person name="Alexander A."/>
            <person name="An P."/>
            <person name="Anderson E."/>
            <person name="Anderson S."/>
            <person name="Arachi H."/>
            <person name="Azer M."/>
            <person name="Bachantsang P."/>
            <person name="Barry A."/>
            <person name="Bayul T."/>
            <person name="Berlin A."/>
            <person name="Bessette D."/>
            <person name="Bloom T."/>
            <person name="Blye J."/>
            <person name="Boguslavskiy L."/>
            <person name="Bonnet C."/>
            <person name="Boukhgalter B."/>
            <person name="Bourzgui I."/>
            <person name="Brown A."/>
            <person name="Cahill P."/>
            <person name="Channer S."/>
            <person name="Cheshatsang Y."/>
            <person name="Chuda L."/>
            <person name="Citroen M."/>
            <person name="Collymore A."/>
            <person name="Cooke P."/>
            <person name="Costello M."/>
            <person name="D'Aco K."/>
            <person name="Daza R."/>
            <person name="De Haan G."/>
            <person name="DeGray S."/>
            <person name="DeMaso C."/>
            <person name="Dhargay N."/>
            <person name="Dooley K."/>
            <person name="Dooley E."/>
            <person name="Doricent M."/>
            <person name="Dorje P."/>
            <person name="Dorjee K."/>
            <person name="Dupes A."/>
            <person name="Elong R."/>
            <person name="Falk J."/>
            <person name="Farina A."/>
            <person name="Faro S."/>
            <person name="Ferguson D."/>
            <person name="Fisher S."/>
            <person name="Foley C.D."/>
            <person name="Franke A."/>
            <person name="Friedrich D."/>
            <person name="Gadbois L."/>
            <person name="Gearin G."/>
            <person name="Gearin C.R."/>
            <person name="Giannoukos G."/>
            <person name="Goode T."/>
            <person name="Graham J."/>
            <person name="Grandbois E."/>
            <person name="Grewal S."/>
            <person name="Gyaltsen K."/>
            <person name="Hafez N."/>
            <person name="Hagos B."/>
            <person name="Hall J."/>
            <person name="Henson C."/>
            <person name="Hollinger A."/>
            <person name="Honan T."/>
            <person name="Huard M.D."/>
            <person name="Hughes L."/>
            <person name="Hurhula B."/>
            <person name="Husby M.E."/>
            <person name="Kamat A."/>
            <person name="Kanga B."/>
            <person name="Kashin S."/>
            <person name="Khazanovich D."/>
            <person name="Kisner P."/>
            <person name="Lance K."/>
            <person name="Lara M."/>
            <person name="Lee W."/>
            <person name="Lennon N."/>
            <person name="Letendre F."/>
            <person name="LeVine R."/>
            <person name="Lipovsky A."/>
            <person name="Liu X."/>
            <person name="Liu J."/>
            <person name="Liu S."/>
            <person name="Lokyitsang T."/>
            <person name="Lokyitsang Y."/>
            <person name="Lubonja R."/>
            <person name="Lui A."/>
            <person name="MacDonald P."/>
            <person name="Magnisalis V."/>
            <person name="Maru K."/>
            <person name="Matthews C."/>
            <person name="McCusker W."/>
            <person name="McDonough S."/>
            <person name="Mehta T."/>
            <person name="Meldrim J."/>
            <person name="Meneus L."/>
            <person name="Mihai O."/>
            <person name="Mihalev A."/>
            <person name="Mihova T."/>
            <person name="Mittelman R."/>
            <person name="Mlenga V."/>
            <person name="Montmayeur A."/>
            <person name="Mulrain L."/>
            <person name="Navidi A."/>
            <person name="Naylor J."/>
            <person name="Negash T."/>
            <person name="Nguyen T."/>
            <person name="Nguyen N."/>
            <person name="Nicol R."/>
            <person name="Norbu C."/>
            <person name="Norbu N."/>
            <person name="Novod N."/>
            <person name="O'Neill B."/>
            <person name="Osman S."/>
            <person name="Markiewicz E."/>
            <person name="Oyono O.L."/>
            <person name="Patti C."/>
            <person name="Phunkhang P."/>
            <person name="Pierre F."/>
            <person name="Priest M."/>
            <person name="Raghuraman S."/>
            <person name="Rege F."/>
            <person name="Reyes R."/>
            <person name="Rise C."/>
            <person name="Rogov P."/>
            <person name="Ross K."/>
            <person name="Ryan E."/>
            <person name="Settipalli S."/>
            <person name="Shea T."/>
            <person name="Sherpa N."/>
            <person name="Shi L."/>
            <person name="Shih D."/>
            <person name="Sparrow T."/>
            <person name="Spaulding J."/>
            <person name="Stalker J."/>
            <person name="Stange-Thomann N."/>
            <person name="Stavropoulos S."/>
            <person name="Stone C."/>
            <person name="Strader C."/>
            <person name="Tesfaye S."/>
            <person name="Thomson T."/>
            <person name="Thoulutsang Y."/>
            <person name="Thoulutsang D."/>
            <person name="Topham K."/>
            <person name="Topping I."/>
            <person name="Tsamla T."/>
            <person name="Vassiliev H."/>
            <person name="Vo A."/>
            <person name="Wangchuk T."/>
            <person name="Wangdi T."/>
            <person name="Weiand M."/>
            <person name="Wilkinson J."/>
            <person name="Wilson A."/>
            <person name="Yadav S."/>
            <person name="Young G."/>
            <person name="Yu Q."/>
            <person name="Zembek L."/>
            <person name="Zhong D."/>
            <person name="Zimmer A."/>
            <person name="Zwirko Z."/>
            <person name="Jaffe D.B."/>
            <person name="Alvarez P."/>
            <person name="Brockman W."/>
            <person name="Butler J."/>
            <person name="Chin C."/>
            <person name="Gnerre S."/>
            <person name="Grabherr M."/>
            <person name="Kleber M."/>
            <person name="Mauceli E."/>
            <person name="MacCallum I."/>
        </authorList>
    </citation>
    <scope>NUCLEOTIDE SEQUENCE [LARGE SCALE GENOMIC DNA]</scope>
    <source>
        <strain evidence="4">Tucson 15287-2541.00</strain>
    </source>
</reference>
<sequence length="441" mass="48979">MRLFLITTLWLACIFASSADADKKRQIEELLEQNTDELSETKQLLQHLDSTNDQIKASFDQQRGWLQAINRVDGLLANLNQVVTAQTEALVNAMKNTTLKSSLGADRVVKELGTLARSQLSTKQQINELEQKLDGYQKNVVQNARGIDNSILELTKLIARAVLPQLNGLQCSFDSLETSHINIEVELKNLPRIEEITEDSSRKLNVLGEQMASLNHTQSARLSMLAHSVSKLKPLNTWQIESALRELIISQKSIELDLEACEKRSAPHYPRTHSVETYSSYEIETPSHTHQSKQVDVVQSARAGPYHASAYAQVSEPRLKSVQPARSSGSSNAYSVSWRQALPWETVADYPSASATAIKPTNPALPWQVKPHYPVPDTKLYNSGSGRSIPEPNQPSCAKKQNPPRYSTPTAYGSPAPQQESSSQQYQQQSSKRGQSIAQQG</sequence>
<evidence type="ECO:0000256" key="2">
    <source>
        <dbReference type="SAM" id="SignalP"/>
    </source>
</evidence>
<dbReference type="SMR" id="B4JCV4"/>
<dbReference type="GO" id="GO:0042600">
    <property type="term" value="C:egg chorion"/>
    <property type="evidence" value="ECO:0007669"/>
    <property type="project" value="EnsemblMetazoa"/>
</dbReference>
<proteinExistence type="predicted"/>
<dbReference type="HOGENOM" id="CLU_600319_0_0_1"/>
<dbReference type="InParanoid" id="B4JCV4"/>
<dbReference type="STRING" id="7222.B4JCV4"/>
<evidence type="ECO:0000313" key="4">
    <source>
        <dbReference type="Proteomes" id="UP000001070"/>
    </source>
</evidence>
<organism evidence="4">
    <name type="scientific">Drosophila grimshawi</name>
    <name type="common">Hawaiian fruit fly</name>
    <name type="synonym">Idiomyia grimshawi</name>
    <dbReference type="NCBI Taxonomy" id="7222"/>
    <lineage>
        <taxon>Eukaryota</taxon>
        <taxon>Metazoa</taxon>
        <taxon>Ecdysozoa</taxon>
        <taxon>Arthropoda</taxon>
        <taxon>Hexapoda</taxon>
        <taxon>Insecta</taxon>
        <taxon>Pterygota</taxon>
        <taxon>Neoptera</taxon>
        <taxon>Endopterygota</taxon>
        <taxon>Diptera</taxon>
        <taxon>Brachycera</taxon>
        <taxon>Muscomorpha</taxon>
        <taxon>Ephydroidea</taxon>
        <taxon>Drosophilidae</taxon>
        <taxon>Drosophila</taxon>
        <taxon>Hawaiian Drosophila</taxon>
    </lineage>
</organism>
<dbReference type="FunCoup" id="B4JCV4">
    <property type="interactions" value="59"/>
</dbReference>
<dbReference type="PhylomeDB" id="B4JCV4"/>
<feature type="region of interest" description="Disordered" evidence="1">
    <location>
        <begin position="376"/>
        <end position="441"/>
    </location>
</feature>
<keyword evidence="2" id="KW-0732">Signal</keyword>
<feature type="chain" id="PRO_5002812148" evidence="2">
    <location>
        <begin position="22"/>
        <end position="441"/>
    </location>
</feature>
<name>B4JCV4_DROGR</name>
<keyword evidence="4" id="KW-1185">Reference proteome</keyword>
<dbReference type="KEGG" id="dgr:6561632"/>
<accession>B4JCV4</accession>
<dbReference type="OMA" id="LDAYQKH"/>
<protein>
    <submittedName>
        <fullName evidence="3">GH11104</fullName>
    </submittedName>
</protein>
<dbReference type="Proteomes" id="UP000001070">
    <property type="component" value="Unassembled WGS sequence"/>
</dbReference>
<evidence type="ECO:0000313" key="3">
    <source>
        <dbReference type="EMBL" id="EDW03193.1"/>
    </source>
</evidence>
<dbReference type="AlphaFoldDB" id="B4JCV4"/>
<feature type="compositionally biased region" description="Low complexity" evidence="1">
    <location>
        <begin position="418"/>
        <end position="441"/>
    </location>
</feature>
<feature type="signal peptide" evidence="2">
    <location>
        <begin position="1"/>
        <end position="21"/>
    </location>
</feature>
<dbReference type="EMBL" id="CH916368">
    <property type="protein sequence ID" value="EDW03193.1"/>
    <property type="molecule type" value="Genomic_DNA"/>
</dbReference>
<gene>
    <name evidence="3" type="primary">Dgri\GH11104</name>
    <name evidence="3" type="ORF">Dgri_GH11104</name>
</gene>
<dbReference type="eggNOG" id="ENOG502TAWB">
    <property type="taxonomic scope" value="Eukaryota"/>
</dbReference>
<evidence type="ECO:0000256" key="1">
    <source>
        <dbReference type="SAM" id="MobiDB-lite"/>
    </source>
</evidence>
<dbReference type="OrthoDB" id="7865260at2759"/>